<reference evidence="8" key="1">
    <citation type="submission" date="2021-03" db="EMBL/GenBank/DDBJ databases">
        <authorList>
            <person name="Bekaert M."/>
        </authorList>
    </citation>
    <scope>NUCLEOTIDE SEQUENCE</scope>
</reference>
<sequence length="611" mass="67477">MSVGVVNTKRQKDNTKSTKHYTDKIKVELQELHEHQLASIRAGNPNFAAGSQNYITLSPTVTTAAINITDTTSNSAQTTIYTSTGSESLSKPISSNSITFATTDFSSKSLDYGIYEVNIALSDNGGSLNTAIIYEIPITGFQVTVAPIVAINEDVTFTATFTQASNVEIEWHWNVLSGDTELDDHLGMVSAIAKNHTFNTIGDFNITVVAGNSLGRVYKFVQFKTQYNVNGFSVVSNSGPHETGKNTIFNLFLSSAAQEPMGSITMRLTFGDQGVNNKAMNDVLKPDLLSSDGHQISHTYNVQGNYSALVSFESEISTQQFFIDQYIWDSLDNVSLNVPDLGNLSEIVSFKFTDVPASGFNYRVLTGDVEVFENDPSILYSPYSDPMLTHTYNKIGIYTVNVVIWNPFYSSSCSKVILIQAPIKDMVLTPALTNPSIMYPIPDGIVEFSYSMIVNHPDPTNITCYNSFHPTMQDDIEETNITYGIAINKTFTYTNAGDFTVNITCFNEVSRVELITKVEMIIAKLNIFSLSYPPVTGMNMTMVPSDDGLSDATFTYDEKNVTFQVELLRCVKFPPGIDIDFDFGDSTFRESLENVTVGTTITHTYRKRGII</sequence>
<dbReference type="GO" id="GO:0005886">
    <property type="term" value="C:plasma membrane"/>
    <property type="evidence" value="ECO:0007669"/>
    <property type="project" value="TreeGrafter"/>
</dbReference>
<evidence type="ECO:0000256" key="1">
    <source>
        <dbReference type="ARBA" id="ARBA00004370"/>
    </source>
</evidence>
<keyword evidence="9" id="KW-1185">Reference proteome</keyword>
<comment type="subcellular location">
    <subcellularLocation>
        <location evidence="1">Membrane</location>
    </subcellularLocation>
</comment>
<feature type="region of interest" description="Disordered" evidence="6">
    <location>
        <begin position="1"/>
        <end position="20"/>
    </location>
</feature>
<dbReference type="Proteomes" id="UP000683360">
    <property type="component" value="Unassembled WGS sequence"/>
</dbReference>
<protein>
    <recommendedName>
        <fullName evidence="7">PKD domain-containing protein</fullName>
    </recommendedName>
</protein>
<proteinExistence type="predicted"/>
<feature type="domain" description="PKD" evidence="7">
    <location>
        <begin position="150"/>
        <end position="215"/>
    </location>
</feature>
<comment type="caution">
    <text evidence="8">The sequence shown here is derived from an EMBL/GenBank/DDBJ whole genome shotgun (WGS) entry which is preliminary data.</text>
</comment>
<dbReference type="Gene3D" id="2.60.40.10">
    <property type="entry name" value="Immunoglobulins"/>
    <property type="match status" value="1"/>
</dbReference>
<evidence type="ECO:0000256" key="3">
    <source>
        <dbReference type="ARBA" id="ARBA00022737"/>
    </source>
</evidence>
<dbReference type="SUPFAM" id="SSF49299">
    <property type="entry name" value="PKD domain"/>
    <property type="match status" value="2"/>
</dbReference>
<keyword evidence="5" id="KW-0472">Membrane</keyword>
<dbReference type="PROSITE" id="PS50093">
    <property type="entry name" value="PKD"/>
    <property type="match status" value="1"/>
</dbReference>
<dbReference type="InterPro" id="IPR013783">
    <property type="entry name" value="Ig-like_fold"/>
</dbReference>
<feature type="compositionally biased region" description="Basic and acidic residues" evidence="6">
    <location>
        <begin position="10"/>
        <end position="20"/>
    </location>
</feature>
<keyword evidence="3" id="KW-0677">Repeat</keyword>
<evidence type="ECO:0000256" key="2">
    <source>
        <dbReference type="ARBA" id="ARBA00022692"/>
    </source>
</evidence>
<evidence type="ECO:0000256" key="6">
    <source>
        <dbReference type="SAM" id="MobiDB-lite"/>
    </source>
</evidence>
<evidence type="ECO:0000313" key="9">
    <source>
        <dbReference type="Proteomes" id="UP000683360"/>
    </source>
</evidence>
<evidence type="ECO:0000256" key="5">
    <source>
        <dbReference type="ARBA" id="ARBA00023136"/>
    </source>
</evidence>
<organism evidence="8 9">
    <name type="scientific">Mytilus edulis</name>
    <name type="common">Blue mussel</name>
    <dbReference type="NCBI Taxonomy" id="6550"/>
    <lineage>
        <taxon>Eukaryota</taxon>
        <taxon>Metazoa</taxon>
        <taxon>Spiralia</taxon>
        <taxon>Lophotrochozoa</taxon>
        <taxon>Mollusca</taxon>
        <taxon>Bivalvia</taxon>
        <taxon>Autobranchia</taxon>
        <taxon>Pteriomorphia</taxon>
        <taxon>Mytilida</taxon>
        <taxon>Mytiloidea</taxon>
        <taxon>Mytilidae</taxon>
        <taxon>Mytilinae</taxon>
        <taxon>Mytilus</taxon>
    </lineage>
</organism>
<dbReference type="GO" id="GO:0006816">
    <property type="term" value="P:calcium ion transport"/>
    <property type="evidence" value="ECO:0007669"/>
    <property type="project" value="TreeGrafter"/>
</dbReference>
<dbReference type="InterPro" id="IPR035986">
    <property type="entry name" value="PKD_dom_sf"/>
</dbReference>
<evidence type="ECO:0000259" key="7">
    <source>
        <dbReference type="PROSITE" id="PS50093"/>
    </source>
</evidence>
<accession>A0A8S3S7Q2</accession>
<dbReference type="OrthoDB" id="10583625at2759"/>
<name>A0A8S3S7Q2_MYTED</name>
<gene>
    <name evidence="8" type="ORF">MEDL_28870</name>
</gene>
<dbReference type="PANTHER" id="PTHR46730">
    <property type="entry name" value="POLYCYSTIN-1"/>
    <property type="match status" value="1"/>
</dbReference>
<dbReference type="GO" id="GO:0005261">
    <property type="term" value="F:monoatomic cation channel activity"/>
    <property type="evidence" value="ECO:0007669"/>
    <property type="project" value="TreeGrafter"/>
</dbReference>
<dbReference type="EMBL" id="CAJPWZ010001434">
    <property type="protein sequence ID" value="CAG2215126.1"/>
    <property type="molecule type" value="Genomic_DNA"/>
</dbReference>
<dbReference type="AlphaFoldDB" id="A0A8S3S7Q2"/>
<keyword evidence="4" id="KW-1133">Transmembrane helix</keyword>
<dbReference type="PANTHER" id="PTHR46730:SF1">
    <property type="entry name" value="PLAT DOMAIN-CONTAINING PROTEIN"/>
    <property type="match status" value="1"/>
</dbReference>
<keyword evidence="2" id="KW-0812">Transmembrane</keyword>
<evidence type="ECO:0000256" key="4">
    <source>
        <dbReference type="ARBA" id="ARBA00022989"/>
    </source>
</evidence>
<evidence type="ECO:0000313" key="8">
    <source>
        <dbReference type="EMBL" id="CAG2215126.1"/>
    </source>
</evidence>
<dbReference type="InterPro" id="IPR000601">
    <property type="entry name" value="PKD_dom"/>
</dbReference>
<dbReference type="Pfam" id="PF00801">
    <property type="entry name" value="PKD"/>
    <property type="match status" value="1"/>
</dbReference>